<reference evidence="7 8" key="1">
    <citation type="journal article" date="2017" name="Genome Announc.">
        <title>Draft Genome Sequence of Romboutsia weinsteinii sp. nov. Strain CCRI-19649(T) Isolated from Surface Water.</title>
        <authorList>
            <person name="Maheux A.F."/>
            <person name="Boudreau D.K."/>
            <person name="Berube E."/>
            <person name="Boissinot M."/>
            <person name="Cantin P."/>
            <person name="Raymond F."/>
            <person name="Corbeil J."/>
            <person name="Omar R.F."/>
            <person name="Bergeron M.G."/>
        </authorList>
    </citation>
    <scope>NUCLEOTIDE SEQUENCE [LARGE SCALE GENOMIC DNA]</scope>
    <source>
        <strain evidence="7 8">CCRI-19649</strain>
    </source>
</reference>
<organism evidence="7 8">
    <name type="scientific">Romboutsia weinsteinii</name>
    <dbReference type="NCBI Taxonomy" id="2020949"/>
    <lineage>
        <taxon>Bacteria</taxon>
        <taxon>Bacillati</taxon>
        <taxon>Bacillota</taxon>
        <taxon>Clostridia</taxon>
        <taxon>Peptostreptococcales</taxon>
        <taxon>Peptostreptococcaceae</taxon>
        <taxon>Romboutsia</taxon>
    </lineage>
</organism>
<evidence type="ECO:0000256" key="4">
    <source>
        <dbReference type="ARBA" id="ARBA00023239"/>
    </source>
</evidence>
<dbReference type="InterPro" id="IPR012480">
    <property type="entry name" value="Hepar_II_III_C"/>
</dbReference>
<sequence>MKSILDIIDLNYIGIENIKENYEKGNIEIARKELINYFRKRNNVHGFLGNKKELANFINTNKREECRSILKTADDFSNNKIIYDMKWDMERCKIPYHFEKEIAWDCIPYGDPEWTYMLNRHRYFITYGQSYLLTKDKKYIKAFATQIKSFIDFSNEKGESNKLIWRTIEAGLRCRNWVKALDYMIDSEYIEDSLIEDILISIYRHMEYINNSTKEDRLLSNWVILEQHGIFIASTYFPEFKISQKLRDKSLRVIQESLEIQILEDGLQWEQSYMYHNEMLNCMLDVSIIAKRNSIEINDEIKEKIKKMAYATLSFARPDYKQSNYGDSDEEDLRDILGLSSIVLEDVFFKYLVEELDIESIFNIGLDGVKIFEDLSKSEPTFKNIAHESSGNYILRNKWGEDGVYTFFKCGHIGSGHGHFDLLHFDINYKGENYIVDSGRYNYGEECKYRALLKKAVSHNTITVDDKEFTDAKGSWGSSKVAYPIKRDYKFGEEISFVEGSHLGYFDLGVFTTRKIIYIAPSIWIVSDEFISKGSHRYKAYFNFESDRLSCENNKLVYKGDNGSLNIIPLSEQSISIEDGFISKEYNSIYKSKKGILERKYDGNISLNTILHIDDEVKIKNIEYVDILNWRKEVLDSQYAEAIKIILEDKIYIVVIVHDEEPRGRRNYTIEGISFYARVGVIKIENDTVTKEVLAH</sequence>
<keyword evidence="2" id="KW-0732">Signal</keyword>
<dbReference type="RefSeq" id="WP_094367722.1">
    <property type="nucleotide sequence ID" value="NZ_NOJY02000002.1"/>
</dbReference>
<evidence type="ECO:0000259" key="6">
    <source>
        <dbReference type="Pfam" id="PF16889"/>
    </source>
</evidence>
<dbReference type="GO" id="GO:0042597">
    <property type="term" value="C:periplasmic space"/>
    <property type="evidence" value="ECO:0007669"/>
    <property type="project" value="UniProtKB-SubCell"/>
</dbReference>
<dbReference type="AlphaFoldDB" id="A0A371J9E3"/>
<proteinExistence type="predicted"/>
<comment type="caution">
    <text evidence="7">The sequence shown here is derived from an EMBL/GenBank/DDBJ whole genome shotgun (WGS) entry which is preliminary data.</text>
</comment>
<dbReference type="GO" id="GO:0016829">
    <property type="term" value="F:lyase activity"/>
    <property type="evidence" value="ECO:0007669"/>
    <property type="project" value="UniProtKB-KW"/>
</dbReference>
<evidence type="ECO:0000256" key="2">
    <source>
        <dbReference type="ARBA" id="ARBA00022729"/>
    </source>
</evidence>
<feature type="domain" description="Heparinase II/III-like C-terminal" evidence="5">
    <location>
        <begin position="388"/>
        <end position="593"/>
    </location>
</feature>
<keyword evidence="8" id="KW-1185">Reference proteome</keyword>
<evidence type="ECO:0000256" key="3">
    <source>
        <dbReference type="ARBA" id="ARBA00022764"/>
    </source>
</evidence>
<evidence type="ECO:0000313" key="8">
    <source>
        <dbReference type="Proteomes" id="UP000215694"/>
    </source>
</evidence>
<keyword evidence="3" id="KW-0574">Periplasm</keyword>
<dbReference type="PANTHER" id="PTHR39210:SF1">
    <property type="entry name" value="HEPARIN-SULFATE LYASE"/>
    <property type="match status" value="1"/>
</dbReference>
<protein>
    <submittedName>
        <fullName evidence="7">Uncharacterized protein</fullName>
    </submittedName>
</protein>
<dbReference type="PANTHER" id="PTHR39210">
    <property type="entry name" value="HEPARIN-SULFATE LYASE"/>
    <property type="match status" value="1"/>
</dbReference>
<dbReference type="InterPro" id="IPR008929">
    <property type="entry name" value="Chondroitin_lyas"/>
</dbReference>
<dbReference type="Proteomes" id="UP000215694">
    <property type="component" value="Unassembled WGS sequence"/>
</dbReference>
<dbReference type="InterPro" id="IPR031680">
    <property type="entry name" value="Hepar_II_III_N"/>
</dbReference>
<dbReference type="EMBL" id="NOJY02000002">
    <property type="protein sequence ID" value="RDY29381.1"/>
    <property type="molecule type" value="Genomic_DNA"/>
</dbReference>
<accession>A0A371J9E3</accession>
<name>A0A371J9E3_9FIRM</name>
<gene>
    <name evidence="7" type="ORF">CHL78_001395</name>
</gene>
<evidence type="ECO:0000256" key="1">
    <source>
        <dbReference type="ARBA" id="ARBA00004418"/>
    </source>
</evidence>
<evidence type="ECO:0000313" key="7">
    <source>
        <dbReference type="EMBL" id="RDY29381.1"/>
    </source>
</evidence>
<dbReference type="OrthoDB" id="7335480at2"/>
<dbReference type="Pfam" id="PF16889">
    <property type="entry name" value="Hepar_II_III_N"/>
    <property type="match status" value="1"/>
</dbReference>
<keyword evidence="4" id="KW-0456">Lyase</keyword>
<dbReference type="SUPFAM" id="SSF48230">
    <property type="entry name" value="Chondroitin AC/alginate lyase"/>
    <property type="match status" value="1"/>
</dbReference>
<dbReference type="Pfam" id="PF07940">
    <property type="entry name" value="Hepar_II_III_C"/>
    <property type="match status" value="1"/>
</dbReference>
<comment type="subcellular location">
    <subcellularLocation>
        <location evidence="1">Periplasm</location>
    </subcellularLocation>
</comment>
<feature type="domain" description="Heparin-sulfate lyase N-terminal" evidence="6">
    <location>
        <begin position="6"/>
        <end position="332"/>
    </location>
</feature>
<evidence type="ECO:0000259" key="5">
    <source>
        <dbReference type="Pfam" id="PF07940"/>
    </source>
</evidence>
<dbReference type="Gene3D" id="2.70.98.70">
    <property type="match status" value="1"/>
</dbReference>
<dbReference type="Gene3D" id="1.50.10.100">
    <property type="entry name" value="Chondroitin AC/alginate lyase"/>
    <property type="match status" value="1"/>
</dbReference>